<dbReference type="RefSeq" id="YP_009295889.1">
    <property type="nucleotide sequence ID" value="NC_031168.1"/>
</dbReference>
<reference evidence="1" key="1">
    <citation type="journal article" date="2016" name="BMC Biol.">
        <title>Parallel evolution of highly conserved plastid genome architecture in red seaweeds and seed plants.</title>
        <authorList>
            <person name="Lee J."/>
            <person name="Cho C.H."/>
            <person name="Park S.I."/>
            <person name="Choi J.W."/>
            <person name="Song H.S."/>
            <person name="West J.A."/>
            <person name="Bhattacharya D."/>
            <person name="Yoon H.S."/>
        </authorList>
    </citation>
    <scope>NUCLEOTIDE SEQUENCE</scope>
</reference>
<organism evidence="1">
    <name type="scientific">Schimmelmannia schousboei</name>
    <dbReference type="NCBI Taxonomy" id="173468"/>
    <lineage>
        <taxon>Eukaryota</taxon>
        <taxon>Rhodophyta</taxon>
        <taxon>Florideophyceae</taxon>
        <taxon>Rhodymeniophycidae</taxon>
        <taxon>Acrosymphytales</taxon>
        <taxon>Schimmelmanniaceae</taxon>
        <taxon>Schimmelmannia</taxon>
    </lineage>
</organism>
<dbReference type="EMBL" id="KX284711">
    <property type="protein sequence ID" value="AOM64824.1"/>
    <property type="molecule type" value="Genomic_DNA"/>
</dbReference>
<dbReference type="AlphaFoldDB" id="A0A1C9C8X0"/>
<evidence type="ECO:0000313" key="1">
    <source>
        <dbReference type="EMBL" id="AOM64824.1"/>
    </source>
</evidence>
<keyword evidence="1" id="KW-0934">Plastid</keyword>
<proteinExistence type="predicted"/>
<dbReference type="GeneID" id="29071274"/>
<sequence length="148" mass="17951">MDLLLISIEALDIYTFEQNFSSMRQFTHNEIFIIRSGNLIRHPDHNSLLKFNYIIILLYAVYRLINTQFIQNTAVHILNNYYLNNSTELTQQYINKFTYIHNRTQNYYNKNSYYDNLDLIEMAMINLYVISKMTYKTSLYFLIKYLYS</sequence>
<name>A0A1C9C8X0_9FLOR</name>
<geneLocation type="plastid" evidence="1"/>
<accession>A0A1C9C8X0</accession>
<gene>
    <name evidence="1" type="primary">orf6</name>
    <name evidence="1" type="ORF">Schim_143</name>
</gene>
<protein>
    <submittedName>
        <fullName evidence="1">Uncharacterized protein</fullName>
    </submittedName>
</protein>